<evidence type="ECO:0000256" key="1">
    <source>
        <dbReference type="SAM" id="MobiDB-lite"/>
    </source>
</evidence>
<dbReference type="InterPro" id="IPR011009">
    <property type="entry name" value="Kinase-like_dom_sf"/>
</dbReference>
<dbReference type="Pfam" id="PF06985">
    <property type="entry name" value="HET"/>
    <property type="match status" value="1"/>
</dbReference>
<dbReference type="Proteomes" id="UP000184330">
    <property type="component" value="Unassembled WGS sequence"/>
</dbReference>
<feature type="compositionally biased region" description="Polar residues" evidence="1">
    <location>
        <begin position="705"/>
        <end position="728"/>
    </location>
</feature>
<evidence type="ECO:0000259" key="2">
    <source>
        <dbReference type="PROSITE" id="PS50011"/>
    </source>
</evidence>
<dbReference type="InterPro" id="IPR008271">
    <property type="entry name" value="Ser/Thr_kinase_AS"/>
</dbReference>
<sequence>MYQLSGLYAWLEFVPYASRLLGQSLGISTPSTKPVLTPDQEDAPLQASWPRSLIRREDSSSNSSNCPAAIVASSTSQKTSFENVESTTRRNDMSAITEQQIRESIRARMLYLDAINLEFIPETLLRNIITQSAVESVLQNSSNLTLNSSIPELARFYSAEAFKVFAILVMNHRLNLIEHFYENRFQNYMLPVKGMRVENENESWIIEPCNVGREAYDREKMGKTFQWLENSYQAEYFWKLWQWPYIPPVFTREKFRYDFPDEIHLPFTRSSETKPSESNYSNVEGKSVHIDHFPRDFETAMDDQGNPRVAIKQLKHSGGDFKNVAEGEASVLEIMRTFQNEHLIKAIAYYKKDGKHYFMFPWAEMGNLSEFWKENTPKTEPYYIAWMLTQLSGLASAIQEMHHMAAESESNCRHGDLKPANILCFRTQNGRGDDPRLVITDVGLAKVHNQATQWREQTVSTASTVKYSAPELGIDSNAPRSRRFDIWSLGCIFLEFVIWQLYGNKGLQNFSKELGSDAYYELTNETSSYLAPETRKVARLHPLVAAWIKYIKDKDWRCSKGSAIERLVELIETRLLNTKVNYPDAKKNGTRNLSTEKPISKSEAPKATNFWIEELAPSPQSQTPGLTRTFVGEPASITGNQGAPGSRIRDAASLTLTWELPQDPKYRAYAPEMTNVLNGILADLRDNKIVAIGKKPTGGTPTPIGLQSTRISSGDGGHSTSTITRAPASPNTISTQISNCHLAQQENEVSSHNSIDASSTNVYSFCPYIILRFVSPYLHYWQSLTYSKLNDNWLYEPDDTIAKEVLTGVDSSTIFPRAWNSFLLCHRCSGLRLWSSTNTFMDSPAGLEEKAKKQGCMLCRLLSQSMPIRAKEHTDFISSYLTIDDGKGEAIANLYTMPIRTGQEDLYVVSATVDIRSGSKKAALQAIQIGFPRLPDAGSAMHLKVLKAWLTHCNTFHDCYPKTFEFLPTRLLDVSNSESGTIMLMDRIQPFAMVGGYIVLSHCWGSRQEHAQFCTYKSNVAEFRQGINITDLPKTFQDAVRITSGLGRRWLWIDSLCIIQDDQEDWETESKLMEHVFSSAYCTIAASCASGSSDGFLKPIPERLCVAMQGPSADTTYYVCAVVDNFYCHVDQSLLNQRGWVLQERALSRRTIYFTETQSYWECGGGVRCETMTKMKKNYANMRCSRSRKASFLGDAYFPKAAEKYVKGMRIELFQDLYERYSRLALSFPSDRPIAIKGLEARLLDTFNTTGGYGLLDRYLHRCLLWQRSGDTLKRIKPSRGSYLVPSWSWMGYDGPMNYMAISFGQVSWCHKITSPFEKAENRRKSNSHASSTAELEALVWELTSVPGGQIILDEPSRTLRHPVQCIIVGRSKKNPTHADQTHFVLLVHRVADVDEEVYERVGVGTLERRHIAVDGIHRIGRIR</sequence>
<dbReference type="PANTHER" id="PTHR33112:SF10">
    <property type="entry name" value="TOL"/>
    <property type="match status" value="1"/>
</dbReference>
<feature type="region of interest" description="Disordered" evidence="1">
    <location>
        <begin position="693"/>
        <end position="728"/>
    </location>
</feature>
<dbReference type="Gene3D" id="1.10.510.10">
    <property type="entry name" value="Transferase(Phosphotransferase) domain 1"/>
    <property type="match status" value="1"/>
</dbReference>
<name>A0A1L7X1B3_9HELO</name>
<dbReference type="PROSITE" id="PS50011">
    <property type="entry name" value="PROTEIN_KINASE_DOM"/>
    <property type="match status" value="1"/>
</dbReference>
<dbReference type="GO" id="GO:0005524">
    <property type="term" value="F:ATP binding"/>
    <property type="evidence" value="ECO:0007669"/>
    <property type="project" value="InterPro"/>
</dbReference>
<dbReference type="GO" id="GO:0004672">
    <property type="term" value="F:protein kinase activity"/>
    <property type="evidence" value="ECO:0007669"/>
    <property type="project" value="InterPro"/>
</dbReference>
<dbReference type="Pfam" id="PF00069">
    <property type="entry name" value="Pkinase"/>
    <property type="match status" value="1"/>
</dbReference>
<dbReference type="InterPro" id="IPR010730">
    <property type="entry name" value="HET"/>
</dbReference>
<evidence type="ECO:0000313" key="4">
    <source>
        <dbReference type="Proteomes" id="UP000184330"/>
    </source>
</evidence>
<dbReference type="STRING" id="576137.A0A1L7X1B3"/>
<dbReference type="InterPro" id="IPR000719">
    <property type="entry name" value="Prot_kinase_dom"/>
</dbReference>
<dbReference type="SUPFAM" id="SSF56112">
    <property type="entry name" value="Protein kinase-like (PK-like)"/>
    <property type="match status" value="1"/>
</dbReference>
<dbReference type="SMART" id="SM00220">
    <property type="entry name" value="S_TKc"/>
    <property type="match status" value="1"/>
</dbReference>
<feature type="domain" description="Protein kinase" evidence="2">
    <location>
        <begin position="282"/>
        <end position="681"/>
    </location>
</feature>
<organism evidence="3 4">
    <name type="scientific">Phialocephala subalpina</name>
    <dbReference type="NCBI Taxonomy" id="576137"/>
    <lineage>
        <taxon>Eukaryota</taxon>
        <taxon>Fungi</taxon>
        <taxon>Dikarya</taxon>
        <taxon>Ascomycota</taxon>
        <taxon>Pezizomycotina</taxon>
        <taxon>Leotiomycetes</taxon>
        <taxon>Helotiales</taxon>
        <taxon>Mollisiaceae</taxon>
        <taxon>Phialocephala</taxon>
        <taxon>Phialocephala fortinii species complex</taxon>
    </lineage>
</organism>
<dbReference type="PANTHER" id="PTHR33112">
    <property type="entry name" value="DOMAIN PROTEIN, PUTATIVE-RELATED"/>
    <property type="match status" value="1"/>
</dbReference>
<dbReference type="OrthoDB" id="4062651at2759"/>
<dbReference type="CDD" id="cd00180">
    <property type="entry name" value="PKc"/>
    <property type="match status" value="1"/>
</dbReference>
<keyword evidence="4" id="KW-1185">Reference proteome</keyword>
<proteinExistence type="predicted"/>
<dbReference type="PROSITE" id="PS00108">
    <property type="entry name" value="PROTEIN_KINASE_ST"/>
    <property type="match status" value="1"/>
</dbReference>
<dbReference type="EMBL" id="FJOG01000012">
    <property type="protein sequence ID" value="CZR58814.1"/>
    <property type="molecule type" value="Genomic_DNA"/>
</dbReference>
<evidence type="ECO:0000313" key="3">
    <source>
        <dbReference type="EMBL" id="CZR58814.1"/>
    </source>
</evidence>
<gene>
    <name evidence="3" type="ORF">PAC_08706</name>
</gene>
<protein>
    <recommendedName>
        <fullName evidence="2">Protein kinase domain-containing protein</fullName>
    </recommendedName>
</protein>
<accession>A0A1L7X1B3</accession>
<reference evidence="3 4" key="1">
    <citation type="submission" date="2016-03" db="EMBL/GenBank/DDBJ databases">
        <authorList>
            <person name="Ploux O."/>
        </authorList>
    </citation>
    <scope>NUCLEOTIDE SEQUENCE [LARGE SCALE GENOMIC DNA]</scope>
    <source>
        <strain evidence="3 4">UAMH 11012</strain>
    </source>
</reference>